<comment type="caution">
    <text evidence="1">The sequence shown here is derived from an EMBL/GenBank/DDBJ whole genome shotgun (WGS) entry which is preliminary data.</text>
</comment>
<organism evidence="1 2">
    <name type="scientific">Pseudomonas ulcerans</name>
    <dbReference type="NCBI Taxonomy" id="3115852"/>
    <lineage>
        <taxon>Bacteria</taxon>
        <taxon>Pseudomonadati</taxon>
        <taxon>Pseudomonadota</taxon>
        <taxon>Gammaproteobacteria</taxon>
        <taxon>Pseudomonadales</taxon>
        <taxon>Pseudomonadaceae</taxon>
        <taxon>Pseudomonas</taxon>
    </lineage>
</organism>
<keyword evidence="2" id="KW-1185">Reference proteome</keyword>
<proteinExistence type="predicted"/>
<sequence>MSASVHARTPILQVRDSRGLAVRRVDYCRGVAQEVAEARIQRWQFNAAGHLCSSRDARLHATGGPANLVSLHALSGREVSRDSVDAGFYCTLFGEAGQVVWAQDGKGNRRELEHDLLLRPLALFEQEPGQTRQCSERQTYAPADPALAPGNLCGRLVRHDDTAGSRQLNDYALGGQVAGESRRFLVDDAWPDWPLPLDERDALLEPQAALSRWRHGPLGDVFEQTDAAGNRQRVGFTLAGQVRDIQLSQAGEPTPRMLVTKTRHDAFGHVVERVLGNGVTLSRQHRAQDGRLMRLGSRRGNGDWLQDLHYDFDPAGLVLSITDQAIPLRHFANQRIEARSEYRYDSLGQLLEATGREAGARGQGPDGALDPAAMANYRQTYRYDAGGNLLQLIHVGAQAHGRELMAAAGSNRCLALVEGRPPTEEDFAAAFDANGNPRQLQPGQVLHWDRRNRLAGTDQERYHYDGVGQRLRKWRSQVVAGRSVVDEVRYLPGVERHRRGASGECFDVLVVDTDGVGIRVLHWQAGRPSDVPQNQYRYALGDHLGSTSVELDGEAGLISREGYYPFGETAWHAARNEVEAGYRTLRYSGKERDASGLYYYGARYYRADWQRWLNPDPAGAVDGLNLYAMVGNSPVNRRDVQGTRGFDVLDDAQHQWLAQGADVRASALADFPADLQGAVRQGLLTGKVFLNNAIAALDGGSGESVSQALQSTFGITDFQSDAARQSLLAELRGVLGESRDYQSKLEQDESWRLSLIHSAHVGGAGVTGLSRNRGVRIGFDEGLLRGNVIDRAMTFTHESFHAVSLGLLSTSPMDIVSDFFYSTPPLTRTGSIPAMMDATHHLSRRIISSGPDEAAMSGADQQRYVQLIERESERLGLKPPGDAEERRQYFVTHPQIRQTVVMRNAASLTGFVLMLQRRPAAQKRGVV</sequence>
<dbReference type="NCBIfam" id="TIGR03696">
    <property type="entry name" value="Rhs_assc_core"/>
    <property type="match status" value="1"/>
</dbReference>
<dbReference type="InterPro" id="IPR022385">
    <property type="entry name" value="Rhs_assc_core"/>
</dbReference>
<dbReference type="PANTHER" id="PTHR32305">
    <property type="match status" value="1"/>
</dbReference>
<dbReference type="RefSeq" id="WP_330075834.1">
    <property type="nucleotide sequence ID" value="NZ_JAZDQJ010000021.1"/>
</dbReference>
<dbReference type="InterPro" id="IPR050708">
    <property type="entry name" value="T6SS_VgrG/RHS"/>
</dbReference>
<reference evidence="1 2" key="1">
    <citation type="submission" date="2024-01" db="EMBL/GenBank/DDBJ databases">
        <title>Unpublished Manusciprt.</title>
        <authorList>
            <person name="Duman M."/>
            <person name="Valdes E.G."/>
            <person name="Ajmi N."/>
            <person name="Altun S."/>
            <person name="Saticioglu I.B."/>
        </authorList>
    </citation>
    <scope>NUCLEOTIDE SEQUENCE [LARGE SCALE GENOMIC DNA]</scope>
    <source>
        <strain evidence="1 2">148P</strain>
    </source>
</reference>
<accession>A0ABU7HU67</accession>
<dbReference type="PANTHER" id="PTHR32305:SF15">
    <property type="entry name" value="PROTEIN RHSA-RELATED"/>
    <property type="match status" value="1"/>
</dbReference>
<gene>
    <name evidence="1" type="ORF">V0R50_17760</name>
</gene>
<dbReference type="Proteomes" id="UP001335100">
    <property type="component" value="Unassembled WGS sequence"/>
</dbReference>
<evidence type="ECO:0000313" key="1">
    <source>
        <dbReference type="EMBL" id="MEE1935079.1"/>
    </source>
</evidence>
<dbReference type="Gene3D" id="2.180.10.10">
    <property type="entry name" value="RHS repeat-associated core"/>
    <property type="match status" value="1"/>
</dbReference>
<name>A0ABU7HU67_9PSED</name>
<dbReference type="EMBL" id="JAZDQJ010000021">
    <property type="protein sequence ID" value="MEE1935079.1"/>
    <property type="molecule type" value="Genomic_DNA"/>
</dbReference>
<protein>
    <submittedName>
        <fullName evidence="1">RHS repeat-associated core domain-containing protein</fullName>
    </submittedName>
</protein>
<evidence type="ECO:0000313" key="2">
    <source>
        <dbReference type="Proteomes" id="UP001335100"/>
    </source>
</evidence>